<evidence type="ECO:0000313" key="3">
    <source>
        <dbReference type="Proteomes" id="UP001266807"/>
    </source>
</evidence>
<proteinExistence type="predicted"/>
<comment type="caution">
    <text evidence="2">The sequence shown here is derived from an EMBL/GenBank/DDBJ whole genome shotgun (WGS) entry which is preliminary data.</text>
</comment>
<protein>
    <submittedName>
        <fullName evidence="2">Uncharacterized protein</fullName>
    </submittedName>
</protein>
<organism evidence="2 3">
    <name type="scientific">Paenibacillus peoriae</name>
    <dbReference type="NCBI Taxonomy" id="59893"/>
    <lineage>
        <taxon>Bacteria</taxon>
        <taxon>Bacillati</taxon>
        <taxon>Bacillota</taxon>
        <taxon>Bacilli</taxon>
        <taxon>Bacillales</taxon>
        <taxon>Paenibacillaceae</taxon>
        <taxon>Paenibacillus</taxon>
    </lineage>
</organism>
<feature type="transmembrane region" description="Helical" evidence="1">
    <location>
        <begin position="7"/>
        <end position="24"/>
    </location>
</feature>
<keyword evidence="1" id="KW-0472">Membrane</keyword>
<evidence type="ECO:0000256" key="1">
    <source>
        <dbReference type="SAM" id="Phobius"/>
    </source>
</evidence>
<reference evidence="2 3" key="1">
    <citation type="submission" date="2023-07" db="EMBL/GenBank/DDBJ databases">
        <title>Sorghum-associated microbial communities from plants grown in Nebraska, USA.</title>
        <authorList>
            <person name="Schachtman D."/>
        </authorList>
    </citation>
    <scope>NUCLEOTIDE SEQUENCE [LARGE SCALE GENOMIC DNA]</scope>
    <source>
        <strain evidence="2 3">BE143</strain>
    </source>
</reference>
<evidence type="ECO:0000313" key="2">
    <source>
        <dbReference type="EMBL" id="MDR6777300.1"/>
    </source>
</evidence>
<dbReference type="Proteomes" id="UP001266807">
    <property type="component" value="Unassembled WGS sequence"/>
</dbReference>
<keyword evidence="3" id="KW-1185">Reference proteome</keyword>
<sequence>MNTNTKVAWVVLAITIFITVFYSLDEFLNWSPEADITRYK</sequence>
<accession>A0ABU1QDH3</accession>
<keyword evidence="1" id="KW-1133">Transmembrane helix</keyword>
<dbReference type="RefSeq" id="WP_023989899.1">
    <property type="nucleotide sequence ID" value="NZ_CP011512.1"/>
</dbReference>
<gene>
    <name evidence="2" type="ORF">J2W98_001547</name>
</gene>
<dbReference type="EMBL" id="JAVDUG010000001">
    <property type="protein sequence ID" value="MDR6777300.1"/>
    <property type="molecule type" value="Genomic_DNA"/>
</dbReference>
<name>A0ABU1QDH3_9BACL</name>
<keyword evidence="1" id="KW-0812">Transmembrane</keyword>